<dbReference type="OrthoDB" id="1092925at2"/>
<feature type="region of interest" description="Disordered" evidence="1">
    <location>
        <begin position="23"/>
        <end position="55"/>
    </location>
</feature>
<dbReference type="BioCyc" id="PMAR862515-HMP:GMOO-1439-MONOMER"/>
<organism evidence="4 5">
    <name type="scientific">Hoylesella marshii DSM 16973 = JCM 13450</name>
    <dbReference type="NCBI Taxonomy" id="862515"/>
    <lineage>
        <taxon>Bacteria</taxon>
        <taxon>Pseudomonadati</taxon>
        <taxon>Bacteroidota</taxon>
        <taxon>Bacteroidia</taxon>
        <taxon>Bacteroidales</taxon>
        <taxon>Prevotellaceae</taxon>
        <taxon>Hoylesella</taxon>
    </lineage>
</organism>
<accession>E0NTB4</accession>
<comment type="caution">
    <text evidence="4">The sequence shown here is derived from an EMBL/GenBank/DDBJ whole genome shotgun (WGS) entry which is preliminary data.</text>
</comment>
<feature type="chain" id="PRO_5003138206" description="Endonuclease YhcR N-terminal domain-containing protein" evidence="2">
    <location>
        <begin position="18"/>
        <end position="168"/>
    </location>
</feature>
<sequence>MKNLTLVTLLLASLFFASCEKPSLEGDEKKPKKPHTEKPDDKGKEDEKPPENPKDYITIHDFLTKDYSSQIWVAGYIVGACKRSISNAELKAPFSFQTALLLADDKNETDKGKMMALELRTKSVARRELNLVDHPENHRKRIKVYGYQTTYMGVRGMKKWGSLYEWMK</sequence>
<feature type="domain" description="Endonuclease YhcR N-terminal" evidence="3">
    <location>
        <begin position="57"/>
        <end position="163"/>
    </location>
</feature>
<evidence type="ECO:0000313" key="4">
    <source>
        <dbReference type="EMBL" id="EFM01581.1"/>
    </source>
</evidence>
<dbReference type="EMBL" id="AEEI01000049">
    <property type="protein sequence ID" value="EFM01581.1"/>
    <property type="molecule type" value="Genomic_DNA"/>
</dbReference>
<proteinExistence type="predicted"/>
<dbReference type="InterPro" id="IPR045939">
    <property type="entry name" value="YhcR_N"/>
</dbReference>
<dbReference type="Pfam" id="PF19886">
    <property type="entry name" value="DUF6359"/>
    <property type="match status" value="1"/>
</dbReference>
<feature type="signal peptide" evidence="2">
    <location>
        <begin position="1"/>
        <end position="17"/>
    </location>
</feature>
<protein>
    <recommendedName>
        <fullName evidence="3">Endonuclease YhcR N-terminal domain-containing protein</fullName>
    </recommendedName>
</protein>
<dbReference type="PROSITE" id="PS51257">
    <property type="entry name" value="PROKAR_LIPOPROTEIN"/>
    <property type="match status" value="1"/>
</dbReference>
<dbReference type="Proteomes" id="UP000004394">
    <property type="component" value="Unassembled WGS sequence"/>
</dbReference>
<gene>
    <name evidence="4" type="ORF">HMPREF0658_1416</name>
</gene>
<dbReference type="eggNOG" id="COG4085">
    <property type="taxonomic scope" value="Bacteria"/>
</dbReference>
<keyword evidence="5" id="KW-1185">Reference proteome</keyword>
<name>E0NTB4_9BACT</name>
<dbReference type="AlphaFoldDB" id="E0NTB4"/>
<evidence type="ECO:0000256" key="1">
    <source>
        <dbReference type="SAM" id="MobiDB-lite"/>
    </source>
</evidence>
<evidence type="ECO:0000256" key="2">
    <source>
        <dbReference type="SAM" id="SignalP"/>
    </source>
</evidence>
<dbReference type="RefSeq" id="WP_006949517.1">
    <property type="nucleotide sequence ID" value="NZ_BAJI01000033.1"/>
</dbReference>
<evidence type="ECO:0000313" key="5">
    <source>
        <dbReference type="Proteomes" id="UP000004394"/>
    </source>
</evidence>
<evidence type="ECO:0000259" key="3">
    <source>
        <dbReference type="Pfam" id="PF19886"/>
    </source>
</evidence>
<keyword evidence="2" id="KW-0732">Signal</keyword>
<reference evidence="4" key="1">
    <citation type="submission" date="2010-07" db="EMBL/GenBank/DDBJ databases">
        <authorList>
            <person name="Muzny D."/>
            <person name="Qin X."/>
            <person name="Deng J."/>
            <person name="Jiang H."/>
            <person name="Liu Y."/>
            <person name="Qu J."/>
            <person name="Song X.-Z."/>
            <person name="Zhang L."/>
            <person name="Thornton R."/>
            <person name="Coyle M."/>
            <person name="Francisco L."/>
            <person name="Jackson L."/>
            <person name="Javaid M."/>
            <person name="Korchina V."/>
            <person name="Kovar C."/>
            <person name="Mata R."/>
            <person name="Mathew T."/>
            <person name="Ngo R."/>
            <person name="Nguyen L."/>
            <person name="Nguyen N."/>
            <person name="Okwuonu G."/>
            <person name="Ongeri F."/>
            <person name="Pham C."/>
            <person name="Simmons D."/>
            <person name="Wilczek-Boney K."/>
            <person name="Hale W."/>
            <person name="Jakkamsetti A."/>
            <person name="Pham P."/>
            <person name="Ruth R."/>
            <person name="San Lucas F."/>
            <person name="Warren J."/>
            <person name="Zhang J."/>
            <person name="Zhao Z."/>
            <person name="Zhou C."/>
            <person name="Zhu D."/>
            <person name="Lee S."/>
            <person name="Bess C."/>
            <person name="Blankenburg K."/>
            <person name="Forbes L."/>
            <person name="Fu Q."/>
            <person name="Gubbala S."/>
            <person name="Hirani K."/>
            <person name="Jayaseelan J.C."/>
            <person name="Lara F."/>
            <person name="Munidasa M."/>
            <person name="Palculict T."/>
            <person name="Patil S."/>
            <person name="Pu L.-L."/>
            <person name="Saada N."/>
            <person name="Tang L."/>
            <person name="Weissenberger G."/>
            <person name="Zhu Y."/>
            <person name="Hemphill L."/>
            <person name="Shang Y."/>
            <person name="Youmans B."/>
            <person name="Ayvaz T."/>
            <person name="Ross M."/>
            <person name="Santibanez J."/>
            <person name="Aqrawi P."/>
            <person name="Gross S."/>
            <person name="Joshi V."/>
            <person name="Fowler G."/>
            <person name="Nazareth L."/>
            <person name="Reid J."/>
            <person name="Worley K."/>
            <person name="Petrosino J."/>
            <person name="Highlander S."/>
            <person name="Gibbs R."/>
        </authorList>
    </citation>
    <scope>NUCLEOTIDE SEQUENCE [LARGE SCALE GENOMIC DNA]</scope>
    <source>
        <strain evidence="4">DSM 16973</strain>
    </source>
</reference>
<dbReference type="STRING" id="862515.HMPREF0658_1416"/>
<dbReference type="HOGENOM" id="CLU_111118_0_0_10"/>